<protein>
    <submittedName>
        <fullName evidence="2">Uncharacterized protein</fullName>
    </submittedName>
</protein>
<keyword evidence="1" id="KW-0472">Membrane</keyword>
<comment type="caution">
    <text evidence="2">The sequence shown here is derived from an EMBL/GenBank/DDBJ whole genome shotgun (WGS) entry which is preliminary data.</text>
</comment>
<feature type="transmembrane region" description="Helical" evidence="1">
    <location>
        <begin position="53"/>
        <end position="77"/>
    </location>
</feature>
<feature type="transmembrane region" description="Helical" evidence="1">
    <location>
        <begin position="121"/>
        <end position="143"/>
    </location>
</feature>
<keyword evidence="1" id="KW-1133">Transmembrane helix</keyword>
<feature type="transmembrane region" description="Helical" evidence="1">
    <location>
        <begin position="12"/>
        <end position="33"/>
    </location>
</feature>
<dbReference type="RefSeq" id="WP_076453845.1">
    <property type="nucleotide sequence ID" value="NZ_FTOB01000002.1"/>
</dbReference>
<keyword evidence="3" id="KW-1185">Reference proteome</keyword>
<dbReference type="EMBL" id="FTOB01000002">
    <property type="protein sequence ID" value="SIS46651.1"/>
    <property type="molecule type" value="Genomic_DNA"/>
</dbReference>
<feature type="transmembrane region" description="Helical" evidence="1">
    <location>
        <begin position="89"/>
        <end position="109"/>
    </location>
</feature>
<sequence length="151" mass="17342">MKINKKYNATIIGSIFTAISLLLIFTIIIPPYSIMPATLLEIFISDTLDSEPYSNIIIAMLFILFILFLLTTGIILLKSKKKAYENKHIIGIMIIQYFIIHTLGFYIYWATILDFNRDGQIYFGALESFKYSSFGFILLGLLIDFSKKKKS</sequence>
<accession>A0ABY1KPR8</accession>
<dbReference type="Proteomes" id="UP000185728">
    <property type="component" value="Unassembled WGS sequence"/>
</dbReference>
<gene>
    <name evidence="2" type="ORF">SAMN05421766_10236</name>
</gene>
<evidence type="ECO:0000256" key="1">
    <source>
        <dbReference type="SAM" id="Phobius"/>
    </source>
</evidence>
<evidence type="ECO:0000313" key="2">
    <source>
        <dbReference type="EMBL" id="SIS46651.1"/>
    </source>
</evidence>
<proteinExistence type="predicted"/>
<reference evidence="2 3" key="1">
    <citation type="submission" date="2017-01" db="EMBL/GenBank/DDBJ databases">
        <authorList>
            <person name="Varghese N."/>
            <person name="Submissions S."/>
        </authorList>
    </citation>
    <scope>NUCLEOTIDE SEQUENCE [LARGE SCALE GENOMIC DNA]</scope>
    <source>
        <strain evidence="2 3">DSM 2061</strain>
    </source>
</reference>
<evidence type="ECO:0000313" key="3">
    <source>
        <dbReference type="Proteomes" id="UP000185728"/>
    </source>
</evidence>
<organism evidence="2 3">
    <name type="scientific">Zobellia uliginosa</name>
    <dbReference type="NCBI Taxonomy" id="143224"/>
    <lineage>
        <taxon>Bacteria</taxon>
        <taxon>Pseudomonadati</taxon>
        <taxon>Bacteroidota</taxon>
        <taxon>Flavobacteriia</taxon>
        <taxon>Flavobacteriales</taxon>
        <taxon>Flavobacteriaceae</taxon>
        <taxon>Zobellia</taxon>
    </lineage>
</organism>
<name>A0ABY1KPR8_9FLAO</name>
<keyword evidence="1" id="KW-0812">Transmembrane</keyword>